<gene>
    <name evidence="1" type="ORF">FHS27_003113</name>
</gene>
<dbReference type="Proteomes" id="UP000536179">
    <property type="component" value="Unassembled WGS sequence"/>
</dbReference>
<dbReference type="EMBL" id="JACHXU010000010">
    <property type="protein sequence ID" value="MBB3207292.1"/>
    <property type="molecule type" value="Genomic_DNA"/>
</dbReference>
<proteinExistence type="predicted"/>
<comment type="caution">
    <text evidence="1">The sequence shown here is derived from an EMBL/GenBank/DDBJ whole genome shotgun (WGS) entry which is preliminary data.</text>
</comment>
<name>A0A7W5H5B7_9BACT</name>
<evidence type="ECO:0000313" key="2">
    <source>
        <dbReference type="Proteomes" id="UP000536179"/>
    </source>
</evidence>
<organism evidence="1 2">
    <name type="scientific">Aporhodopirellula rubra</name>
    <dbReference type="NCBI Taxonomy" id="980271"/>
    <lineage>
        <taxon>Bacteria</taxon>
        <taxon>Pseudomonadati</taxon>
        <taxon>Planctomycetota</taxon>
        <taxon>Planctomycetia</taxon>
        <taxon>Pirellulales</taxon>
        <taxon>Pirellulaceae</taxon>
        <taxon>Aporhodopirellula</taxon>
    </lineage>
</organism>
<dbReference type="AlphaFoldDB" id="A0A7W5H5B7"/>
<protein>
    <submittedName>
        <fullName evidence="1">Uncharacterized protein</fullName>
    </submittedName>
</protein>
<reference evidence="1 2" key="1">
    <citation type="submission" date="2020-08" db="EMBL/GenBank/DDBJ databases">
        <title>Genomic Encyclopedia of Type Strains, Phase III (KMG-III): the genomes of soil and plant-associated and newly described type strains.</title>
        <authorList>
            <person name="Whitman W."/>
        </authorList>
    </citation>
    <scope>NUCLEOTIDE SEQUENCE [LARGE SCALE GENOMIC DNA]</scope>
    <source>
        <strain evidence="1 2">CECT 8075</strain>
    </source>
</reference>
<evidence type="ECO:0000313" key="1">
    <source>
        <dbReference type="EMBL" id="MBB3207292.1"/>
    </source>
</evidence>
<accession>A0A7W5H5B7</accession>
<keyword evidence="2" id="KW-1185">Reference proteome</keyword>
<sequence>MQRPIEMQNIANTTLLVAIGQLLRNIIRNCNANHPRRLGYRAAGKMRG</sequence>